<keyword evidence="3" id="KW-1185">Reference proteome</keyword>
<evidence type="ECO:0008006" key="4">
    <source>
        <dbReference type="Google" id="ProtNLM"/>
    </source>
</evidence>
<sequence>MKQLLFLLFSIILFTSCSDDDNNNQDPIDQPTEQNKYKTGTDLSKTYPLAKPHSTFTGEAFHALGYGYDITGKYAHPDWIRKKIVDAQKFEDDHYYDVMHHWKVFVHGGWGTKTGTREDITAQLLKDEKIVIGNSSTEHNNIFKAMFEMPFENDTTYSDLKYFYAMDAFVSSWYEHYFDLRSYEDLSILTNYLTDEFKSDLNSKSADEIIKLYGTHVLMDIIAGWRQDFYYRSTSNSQLQEKMVSASGRFLSSTPGILMEPLPQDPEEKENLYSEYISGVNPTEKPNAWMFDITNYEDKVKFDLRKNAIERESTVLVDFGKRSLKGAVIPIYEFVADAAKKEALTKAYQAYLNK</sequence>
<feature type="chain" id="PRO_5021281218" description="MACPF domain-containing protein" evidence="1">
    <location>
        <begin position="20"/>
        <end position="354"/>
    </location>
</feature>
<accession>A0A4Y8L438</accession>
<gene>
    <name evidence="2" type="ORF">E2605_08980</name>
</gene>
<evidence type="ECO:0000313" key="2">
    <source>
        <dbReference type="EMBL" id="TFD96934.1"/>
    </source>
</evidence>
<reference evidence="2 3" key="1">
    <citation type="submission" date="2019-03" db="EMBL/GenBank/DDBJ databases">
        <title>San Antonio Military Medical Center submission to MRSN (WRAIR), pending publication.</title>
        <authorList>
            <person name="Blyth D.M."/>
            <person name="Mccarthy S.L."/>
            <person name="Schall S.E."/>
            <person name="Stam J.A."/>
            <person name="Ong A.C."/>
            <person name="Mcgann P.T."/>
        </authorList>
    </citation>
    <scope>NUCLEOTIDE SEQUENCE [LARGE SCALE GENOMIC DNA]</scope>
    <source>
        <strain evidence="2 3">MRSN571793</strain>
    </source>
</reference>
<dbReference type="AlphaFoldDB" id="A0A4Y8L438"/>
<proteinExistence type="predicted"/>
<keyword evidence="1" id="KW-0732">Signal</keyword>
<dbReference type="Proteomes" id="UP000297861">
    <property type="component" value="Unassembled WGS sequence"/>
</dbReference>
<protein>
    <recommendedName>
        <fullName evidence="4">MACPF domain-containing protein</fullName>
    </recommendedName>
</protein>
<dbReference type="OrthoDB" id="1038436at2"/>
<name>A0A4Y8L438_9BACT</name>
<dbReference type="EMBL" id="SOML01000004">
    <property type="protein sequence ID" value="TFD96934.1"/>
    <property type="molecule type" value="Genomic_DNA"/>
</dbReference>
<evidence type="ECO:0000313" key="3">
    <source>
        <dbReference type="Proteomes" id="UP000297861"/>
    </source>
</evidence>
<comment type="caution">
    <text evidence="2">The sequence shown here is derived from an EMBL/GenBank/DDBJ whole genome shotgun (WGS) entry which is preliminary data.</text>
</comment>
<organism evidence="2 3">
    <name type="scientific">Dysgonomonas capnocytophagoides</name>
    <dbReference type="NCBI Taxonomy" id="45254"/>
    <lineage>
        <taxon>Bacteria</taxon>
        <taxon>Pseudomonadati</taxon>
        <taxon>Bacteroidota</taxon>
        <taxon>Bacteroidia</taxon>
        <taxon>Bacteroidales</taxon>
        <taxon>Dysgonomonadaceae</taxon>
        <taxon>Dysgonomonas</taxon>
    </lineage>
</organism>
<dbReference type="PROSITE" id="PS51257">
    <property type="entry name" value="PROKAR_LIPOPROTEIN"/>
    <property type="match status" value="1"/>
</dbReference>
<feature type="signal peptide" evidence="1">
    <location>
        <begin position="1"/>
        <end position="19"/>
    </location>
</feature>
<dbReference type="RefSeq" id="WP_026626852.1">
    <property type="nucleotide sequence ID" value="NZ_JAWZLG010000063.1"/>
</dbReference>
<evidence type="ECO:0000256" key="1">
    <source>
        <dbReference type="SAM" id="SignalP"/>
    </source>
</evidence>